<evidence type="ECO:0000313" key="5">
    <source>
        <dbReference type="Proteomes" id="UP001152561"/>
    </source>
</evidence>
<dbReference type="GO" id="GO:0008353">
    <property type="term" value="F:RNA polymerase II CTD heptapeptide repeat kinase activity"/>
    <property type="evidence" value="ECO:0007669"/>
    <property type="project" value="TreeGrafter"/>
</dbReference>
<dbReference type="AlphaFoldDB" id="A0A9Q1ML52"/>
<dbReference type="PANTHER" id="PTHR24056:SF526">
    <property type="entry name" value="PROTEIN KINASE DOMAIN-CONTAINING PROTEIN"/>
    <property type="match status" value="1"/>
</dbReference>
<evidence type="ECO:0000256" key="3">
    <source>
        <dbReference type="SAM" id="MobiDB-lite"/>
    </source>
</evidence>
<evidence type="ECO:0008006" key="6">
    <source>
        <dbReference type="Google" id="ProtNLM"/>
    </source>
</evidence>
<comment type="caution">
    <text evidence="4">The sequence shown here is derived from an EMBL/GenBank/DDBJ whole genome shotgun (WGS) entry which is preliminary data.</text>
</comment>
<dbReference type="SUPFAM" id="SSF56112">
    <property type="entry name" value="Protein kinase-like (PK-like)"/>
    <property type="match status" value="1"/>
</dbReference>
<dbReference type="InterPro" id="IPR050108">
    <property type="entry name" value="CDK"/>
</dbReference>
<feature type="compositionally biased region" description="Basic and acidic residues" evidence="3">
    <location>
        <begin position="172"/>
        <end position="192"/>
    </location>
</feature>
<keyword evidence="2" id="KW-0067">ATP-binding</keyword>
<dbReference type="Proteomes" id="UP001152561">
    <property type="component" value="Unassembled WGS sequence"/>
</dbReference>
<accession>A0A9Q1ML52</accession>
<feature type="compositionally biased region" description="Basic and acidic residues" evidence="3">
    <location>
        <begin position="262"/>
        <end position="281"/>
    </location>
</feature>
<dbReference type="Gene3D" id="1.10.510.10">
    <property type="entry name" value="Transferase(Phosphotransferase) domain 1"/>
    <property type="match status" value="2"/>
</dbReference>
<gene>
    <name evidence="4" type="ORF">K7X08_011665</name>
</gene>
<keyword evidence="5" id="KW-1185">Reference proteome</keyword>
<dbReference type="OrthoDB" id="693357at2759"/>
<dbReference type="GO" id="GO:0000307">
    <property type="term" value="C:cyclin-dependent protein kinase holoenzyme complex"/>
    <property type="evidence" value="ECO:0007669"/>
    <property type="project" value="TreeGrafter"/>
</dbReference>
<keyword evidence="1" id="KW-0547">Nucleotide-binding</keyword>
<feature type="region of interest" description="Disordered" evidence="3">
    <location>
        <begin position="156"/>
        <end position="192"/>
    </location>
</feature>
<name>A0A9Q1ML52_9SOLA</name>
<dbReference type="PANTHER" id="PTHR24056">
    <property type="entry name" value="CELL DIVISION PROTEIN KINASE"/>
    <property type="match status" value="1"/>
</dbReference>
<dbReference type="GO" id="GO:0032968">
    <property type="term" value="P:positive regulation of transcription elongation by RNA polymerase II"/>
    <property type="evidence" value="ECO:0007669"/>
    <property type="project" value="TreeGrafter"/>
</dbReference>
<feature type="region of interest" description="Disordered" evidence="3">
    <location>
        <begin position="227"/>
        <end position="297"/>
    </location>
</feature>
<evidence type="ECO:0000313" key="4">
    <source>
        <dbReference type="EMBL" id="KAJ8562374.1"/>
    </source>
</evidence>
<proteinExistence type="predicted"/>
<dbReference type="GO" id="GO:0005524">
    <property type="term" value="F:ATP binding"/>
    <property type="evidence" value="ECO:0007669"/>
    <property type="project" value="UniProtKB-KW"/>
</dbReference>
<protein>
    <recommendedName>
        <fullName evidence="6">Protein kinase domain-containing protein</fullName>
    </recommendedName>
</protein>
<evidence type="ECO:0000256" key="2">
    <source>
        <dbReference type="ARBA" id="ARBA00022840"/>
    </source>
</evidence>
<dbReference type="GO" id="GO:0005634">
    <property type="term" value="C:nucleus"/>
    <property type="evidence" value="ECO:0007669"/>
    <property type="project" value="TreeGrafter"/>
</dbReference>
<dbReference type="EMBL" id="JAJAGQ010000005">
    <property type="protein sequence ID" value="KAJ8562374.1"/>
    <property type="molecule type" value="Genomic_DNA"/>
</dbReference>
<evidence type="ECO:0000256" key="1">
    <source>
        <dbReference type="ARBA" id="ARBA00022741"/>
    </source>
</evidence>
<dbReference type="InterPro" id="IPR011009">
    <property type="entry name" value="Kinase-like_dom_sf"/>
</dbReference>
<organism evidence="4 5">
    <name type="scientific">Anisodus acutangulus</name>
    <dbReference type="NCBI Taxonomy" id="402998"/>
    <lineage>
        <taxon>Eukaryota</taxon>
        <taxon>Viridiplantae</taxon>
        <taxon>Streptophyta</taxon>
        <taxon>Embryophyta</taxon>
        <taxon>Tracheophyta</taxon>
        <taxon>Spermatophyta</taxon>
        <taxon>Magnoliopsida</taxon>
        <taxon>eudicotyledons</taxon>
        <taxon>Gunneridae</taxon>
        <taxon>Pentapetalae</taxon>
        <taxon>asterids</taxon>
        <taxon>lamiids</taxon>
        <taxon>Solanales</taxon>
        <taxon>Solanaceae</taxon>
        <taxon>Solanoideae</taxon>
        <taxon>Hyoscyameae</taxon>
        <taxon>Anisodus</taxon>
    </lineage>
</organism>
<sequence length="329" mass="37131">MADQKEEILSTRRKRLNPRLSRGVPKGIESEQVAAGWPNWLVAVAGESLNGWLPRRPDTFEKMDKIGQGTYSNLLKGLDHCHSCGILHRDVKTSNLLPNASIFKPQMPYRRQIQATYHDLPAAAVGLMDTLLSIEPEHRGTADLALQGEFFTTEPFSCDPSSLPQSPPPPSKEIDAKRTEIKGCRDRNYARDRSLKEIPAAEANADLQRSIDRRRLLNHSKARNRLEETNEYISGGTNSSASFQESSRKEGSDNYTQSSATHQRDDQRTMRKEPIHDDHDSKGKKKWPSPLPGASDNMQDLLREHEAMILKAVTSARFEKGTRERRIVI</sequence>
<reference evidence="5" key="1">
    <citation type="journal article" date="2023" name="Proc. Natl. Acad. Sci. U.S.A.">
        <title>Genomic and structural basis for evolution of tropane alkaloid biosynthesis.</title>
        <authorList>
            <person name="Wanga Y.-J."/>
            <person name="Taina T."/>
            <person name="Yua J.-Y."/>
            <person name="Lia J."/>
            <person name="Xua B."/>
            <person name="Chenc J."/>
            <person name="D'Auriad J.C."/>
            <person name="Huanga J.-P."/>
            <person name="Huanga S.-X."/>
        </authorList>
    </citation>
    <scope>NUCLEOTIDE SEQUENCE [LARGE SCALE GENOMIC DNA]</scope>
    <source>
        <strain evidence="5">cv. KIB-2019</strain>
    </source>
</reference>
<feature type="compositionally biased region" description="Polar residues" evidence="3">
    <location>
        <begin position="231"/>
        <end position="245"/>
    </location>
</feature>